<dbReference type="GO" id="GO:0006635">
    <property type="term" value="P:fatty acid beta-oxidation"/>
    <property type="evidence" value="ECO:0007669"/>
    <property type="project" value="TreeGrafter"/>
</dbReference>
<dbReference type="PANTHER" id="PTHR11941:SF54">
    <property type="entry name" value="ENOYL-COA HYDRATASE, MITOCHONDRIAL"/>
    <property type="match status" value="1"/>
</dbReference>
<dbReference type="CDD" id="cd06558">
    <property type="entry name" value="crotonase-like"/>
    <property type="match status" value="1"/>
</dbReference>
<evidence type="ECO:0000313" key="1">
    <source>
        <dbReference type="EMBL" id="GAK58264.1"/>
    </source>
</evidence>
<dbReference type="GO" id="GO:0003824">
    <property type="term" value="F:catalytic activity"/>
    <property type="evidence" value="ECO:0007669"/>
    <property type="project" value="UniProtKB-ARBA"/>
</dbReference>
<reference evidence="1" key="1">
    <citation type="journal article" date="2015" name="PeerJ">
        <title>First genomic representation of candidate bacterial phylum KSB3 points to enhanced environmental sensing as a trigger of wastewater bulking.</title>
        <authorList>
            <person name="Sekiguchi Y."/>
            <person name="Ohashi A."/>
            <person name="Parks D.H."/>
            <person name="Yamauchi T."/>
            <person name="Tyson G.W."/>
            <person name="Hugenholtz P."/>
        </authorList>
    </citation>
    <scope>NUCLEOTIDE SEQUENCE [LARGE SCALE GENOMIC DNA]</scope>
</reference>
<dbReference type="HOGENOM" id="CLU_1056289_0_0_0"/>
<dbReference type="EMBL" id="DF820467">
    <property type="protein sequence ID" value="GAK58264.1"/>
    <property type="molecule type" value="Genomic_DNA"/>
</dbReference>
<name>A0A081C109_VECG1</name>
<accession>A0A081C109</accession>
<dbReference type="InterPro" id="IPR001753">
    <property type="entry name" value="Enoyl-CoA_hydra/iso"/>
</dbReference>
<dbReference type="STRING" id="1499967.U27_05237"/>
<protein>
    <submittedName>
        <fullName evidence="1">Putative enoyl-CoA hydratase</fullName>
    </submittedName>
</protein>
<evidence type="ECO:0000313" key="2">
    <source>
        <dbReference type="Proteomes" id="UP000030661"/>
    </source>
</evidence>
<proteinExistence type="predicted"/>
<dbReference type="Pfam" id="PF00378">
    <property type="entry name" value="ECH_1"/>
    <property type="match status" value="1"/>
</dbReference>
<dbReference type="Gene3D" id="3.90.226.10">
    <property type="entry name" value="2-enoyl-CoA Hydratase, Chain A, domain 1"/>
    <property type="match status" value="1"/>
</dbReference>
<dbReference type="Proteomes" id="UP000030661">
    <property type="component" value="Unassembled WGS sequence"/>
</dbReference>
<dbReference type="AlphaFoldDB" id="A0A081C109"/>
<sequence>MTKKLTFEYEDGEVMRYIRENVAVIKLKGNVFGGMTDLETVEENFSYYDLLEEDANVNALVVVNEHGIFGEEAYREFLTEIAGKEASPDHLQNFLEFDKWIFRAREIRVLQRLVMKMLNFRKICISGLQGTVVTPFFGLSLAADFRFATEDMRFSLSHANYGLHPSGALAFFLPRYLPQSLAVKLLLEGGEILAEQALELGLITAIFPRKDFETRCIEEAQKLCAVNPQVVSMTKPLLYHFKTELQEYFITEANLFELKGGKR</sequence>
<dbReference type="InterPro" id="IPR029045">
    <property type="entry name" value="ClpP/crotonase-like_dom_sf"/>
</dbReference>
<gene>
    <name evidence="1" type="ORF">U27_05237</name>
</gene>
<dbReference type="SUPFAM" id="SSF52096">
    <property type="entry name" value="ClpP/crotonase"/>
    <property type="match status" value="1"/>
</dbReference>
<dbReference type="eggNOG" id="COG1024">
    <property type="taxonomic scope" value="Bacteria"/>
</dbReference>
<organism evidence="1">
    <name type="scientific">Vecturithrix granuli</name>
    <dbReference type="NCBI Taxonomy" id="1499967"/>
    <lineage>
        <taxon>Bacteria</taxon>
        <taxon>Candidatus Moduliflexota</taxon>
        <taxon>Candidatus Vecturitrichia</taxon>
        <taxon>Candidatus Vecturitrichales</taxon>
        <taxon>Candidatus Vecturitrichaceae</taxon>
        <taxon>Candidatus Vecturithrix</taxon>
    </lineage>
</organism>
<dbReference type="PANTHER" id="PTHR11941">
    <property type="entry name" value="ENOYL-COA HYDRATASE-RELATED"/>
    <property type="match status" value="1"/>
</dbReference>
<keyword evidence="2" id="KW-1185">Reference proteome</keyword>